<organism evidence="1 2">
    <name type="scientific">Pluteus cervinus</name>
    <dbReference type="NCBI Taxonomy" id="181527"/>
    <lineage>
        <taxon>Eukaryota</taxon>
        <taxon>Fungi</taxon>
        <taxon>Dikarya</taxon>
        <taxon>Basidiomycota</taxon>
        <taxon>Agaricomycotina</taxon>
        <taxon>Agaricomycetes</taxon>
        <taxon>Agaricomycetidae</taxon>
        <taxon>Agaricales</taxon>
        <taxon>Pluteineae</taxon>
        <taxon>Pluteaceae</taxon>
        <taxon>Pluteus</taxon>
    </lineage>
</organism>
<dbReference type="EMBL" id="ML209394">
    <property type="protein sequence ID" value="TFK58395.1"/>
    <property type="molecule type" value="Genomic_DNA"/>
</dbReference>
<sequence>MALNPPPFPTGGLAQSQSRTRPDFNSVVNMAPSKEPLTKEEIIEAATIAVNIISDLGLNCYLFGSTAMMLYGPQHRTPRDVDIAVLADEFEDVEDVKKRIVLRSNRFVLRASKIPENEYKILFFKVPRPRVGPNQRRRQNGPRKECKIDILLPGTIGLPRIPFDSLDWRRTLPLAPLKTLILLKLFGWYEHRFDEEQRMRDKVPRDTLDIFQLLTLNVDHPEIMATGGDWCSETLLEAAKYWVCDFIGQKPSTIADWRLLGFLIKKEVHPLPSQGRIAQWIATAEVF</sequence>
<protein>
    <submittedName>
        <fullName evidence="1">Uncharacterized protein</fullName>
    </submittedName>
</protein>
<name>A0ACD2ZY59_9AGAR</name>
<evidence type="ECO:0000313" key="1">
    <source>
        <dbReference type="EMBL" id="TFK58395.1"/>
    </source>
</evidence>
<accession>A0ACD2ZY59</accession>
<proteinExistence type="predicted"/>
<reference evidence="1 2" key="1">
    <citation type="journal article" date="2019" name="Nat. Ecol. Evol.">
        <title>Megaphylogeny resolves global patterns of mushroom evolution.</title>
        <authorList>
            <person name="Varga T."/>
            <person name="Krizsan K."/>
            <person name="Foldi C."/>
            <person name="Dima B."/>
            <person name="Sanchez-Garcia M."/>
            <person name="Sanchez-Ramirez S."/>
            <person name="Szollosi G.J."/>
            <person name="Szarkandi J.G."/>
            <person name="Papp V."/>
            <person name="Albert L."/>
            <person name="Andreopoulos W."/>
            <person name="Angelini C."/>
            <person name="Antonin V."/>
            <person name="Barry K.W."/>
            <person name="Bougher N.L."/>
            <person name="Buchanan P."/>
            <person name="Buyck B."/>
            <person name="Bense V."/>
            <person name="Catcheside P."/>
            <person name="Chovatia M."/>
            <person name="Cooper J."/>
            <person name="Damon W."/>
            <person name="Desjardin D."/>
            <person name="Finy P."/>
            <person name="Geml J."/>
            <person name="Haridas S."/>
            <person name="Hughes K."/>
            <person name="Justo A."/>
            <person name="Karasinski D."/>
            <person name="Kautmanova I."/>
            <person name="Kiss B."/>
            <person name="Kocsube S."/>
            <person name="Kotiranta H."/>
            <person name="LaButti K.M."/>
            <person name="Lechner B.E."/>
            <person name="Liimatainen K."/>
            <person name="Lipzen A."/>
            <person name="Lukacs Z."/>
            <person name="Mihaltcheva S."/>
            <person name="Morgado L.N."/>
            <person name="Niskanen T."/>
            <person name="Noordeloos M.E."/>
            <person name="Ohm R.A."/>
            <person name="Ortiz-Santana B."/>
            <person name="Ovrebo C."/>
            <person name="Racz N."/>
            <person name="Riley R."/>
            <person name="Savchenko A."/>
            <person name="Shiryaev A."/>
            <person name="Soop K."/>
            <person name="Spirin V."/>
            <person name="Szebenyi C."/>
            <person name="Tomsovsky M."/>
            <person name="Tulloss R.E."/>
            <person name="Uehling J."/>
            <person name="Grigoriev I.V."/>
            <person name="Vagvolgyi C."/>
            <person name="Papp T."/>
            <person name="Martin F.M."/>
            <person name="Miettinen O."/>
            <person name="Hibbett D.S."/>
            <person name="Nagy L.G."/>
        </authorList>
    </citation>
    <scope>NUCLEOTIDE SEQUENCE [LARGE SCALE GENOMIC DNA]</scope>
    <source>
        <strain evidence="1 2">NL-1719</strain>
    </source>
</reference>
<gene>
    <name evidence="1" type="ORF">BDN72DRAFT_829631</name>
</gene>
<dbReference type="Proteomes" id="UP000308600">
    <property type="component" value="Unassembled WGS sequence"/>
</dbReference>
<evidence type="ECO:0000313" key="2">
    <source>
        <dbReference type="Proteomes" id="UP000308600"/>
    </source>
</evidence>
<keyword evidence="2" id="KW-1185">Reference proteome</keyword>